<protein>
    <submittedName>
        <fullName evidence="1">Uncharacterized protein</fullName>
    </submittedName>
</protein>
<name>A0A251NBP9_PRUPE</name>
<dbReference type="Proteomes" id="UP000006882">
    <property type="component" value="Chromosome G7"/>
</dbReference>
<gene>
    <name evidence="1" type="ORF">PRUPE_7G150200</name>
</gene>
<evidence type="ECO:0000313" key="1">
    <source>
        <dbReference type="EMBL" id="ONH96757.1"/>
    </source>
</evidence>
<accession>A0A251NBP9</accession>
<reference evidence="1 2" key="1">
    <citation type="journal article" date="2013" name="Nat. Genet.">
        <title>The high-quality draft genome of peach (Prunus persica) identifies unique patterns of genetic diversity, domestication and genome evolution.</title>
        <authorList>
            <consortium name="International Peach Genome Initiative"/>
            <person name="Verde I."/>
            <person name="Abbott A.G."/>
            <person name="Scalabrin S."/>
            <person name="Jung S."/>
            <person name="Shu S."/>
            <person name="Marroni F."/>
            <person name="Zhebentyayeva T."/>
            <person name="Dettori M.T."/>
            <person name="Grimwood J."/>
            <person name="Cattonaro F."/>
            <person name="Zuccolo A."/>
            <person name="Rossini L."/>
            <person name="Jenkins J."/>
            <person name="Vendramin E."/>
            <person name="Meisel L.A."/>
            <person name="Decroocq V."/>
            <person name="Sosinski B."/>
            <person name="Prochnik S."/>
            <person name="Mitros T."/>
            <person name="Policriti A."/>
            <person name="Cipriani G."/>
            <person name="Dondini L."/>
            <person name="Ficklin S."/>
            <person name="Goodstein D.M."/>
            <person name="Xuan P."/>
            <person name="Del Fabbro C."/>
            <person name="Aramini V."/>
            <person name="Copetti D."/>
            <person name="Gonzalez S."/>
            <person name="Horner D.S."/>
            <person name="Falchi R."/>
            <person name="Lucas S."/>
            <person name="Mica E."/>
            <person name="Maldonado J."/>
            <person name="Lazzari B."/>
            <person name="Bielenberg D."/>
            <person name="Pirona R."/>
            <person name="Miculan M."/>
            <person name="Barakat A."/>
            <person name="Testolin R."/>
            <person name="Stella A."/>
            <person name="Tartarini S."/>
            <person name="Tonutti P."/>
            <person name="Arus P."/>
            <person name="Orellana A."/>
            <person name="Wells C."/>
            <person name="Main D."/>
            <person name="Vizzotto G."/>
            <person name="Silva H."/>
            <person name="Salamini F."/>
            <person name="Schmutz J."/>
            <person name="Morgante M."/>
            <person name="Rokhsar D.S."/>
        </authorList>
    </citation>
    <scope>NUCLEOTIDE SEQUENCE [LARGE SCALE GENOMIC DNA]</scope>
    <source>
        <strain evidence="2">cv. Nemared</strain>
    </source>
</reference>
<dbReference type="AlphaFoldDB" id="A0A251NBP9"/>
<keyword evidence="2" id="KW-1185">Reference proteome</keyword>
<sequence>MYLWHLQEKLYTTTVVPAGIANWYYGPIKFGHLYNLYTSTKPSLASTLTKQSLSDWKKKKATEINYQFTNLKTLTALPKA</sequence>
<dbReference type="EMBL" id="CM007657">
    <property type="protein sequence ID" value="ONH96757.1"/>
    <property type="molecule type" value="Genomic_DNA"/>
</dbReference>
<organism evidence="1 2">
    <name type="scientific">Prunus persica</name>
    <name type="common">Peach</name>
    <name type="synonym">Amygdalus persica</name>
    <dbReference type="NCBI Taxonomy" id="3760"/>
    <lineage>
        <taxon>Eukaryota</taxon>
        <taxon>Viridiplantae</taxon>
        <taxon>Streptophyta</taxon>
        <taxon>Embryophyta</taxon>
        <taxon>Tracheophyta</taxon>
        <taxon>Spermatophyta</taxon>
        <taxon>Magnoliopsida</taxon>
        <taxon>eudicotyledons</taxon>
        <taxon>Gunneridae</taxon>
        <taxon>Pentapetalae</taxon>
        <taxon>rosids</taxon>
        <taxon>fabids</taxon>
        <taxon>Rosales</taxon>
        <taxon>Rosaceae</taxon>
        <taxon>Amygdaloideae</taxon>
        <taxon>Amygdaleae</taxon>
        <taxon>Prunus</taxon>
    </lineage>
</organism>
<evidence type="ECO:0000313" key="2">
    <source>
        <dbReference type="Proteomes" id="UP000006882"/>
    </source>
</evidence>
<dbReference type="Gramene" id="ONH96757">
    <property type="protein sequence ID" value="ONH96757"/>
    <property type="gene ID" value="PRUPE_7G150200"/>
</dbReference>
<proteinExistence type="predicted"/>